<keyword evidence="6" id="KW-0505">Motor protein</keyword>
<feature type="compositionally biased region" description="Low complexity" evidence="8">
    <location>
        <begin position="1257"/>
        <end position="1281"/>
    </location>
</feature>
<evidence type="ECO:0000256" key="6">
    <source>
        <dbReference type="PROSITE-ProRule" id="PRU00283"/>
    </source>
</evidence>
<evidence type="ECO:0000256" key="3">
    <source>
        <dbReference type="ARBA" id="ARBA00022741"/>
    </source>
</evidence>
<dbReference type="InterPro" id="IPR001752">
    <property type="entry name" value="Kinesin_motor_dom"/>
</dbReference>
<keyword evidence="3 6" id="KW-0547">Nucleotide-binding</keyword>
<reference evidence="11" key="1">
    <citation type="journal article" date="2012" name="MBio">
        <title>Comparative genome analysis of Trichophyton rubrum and related dermatophytes reveals candidate genes involved in infection.</title>
        <authorList>
            <person name="Martinez D.A."/>
            <person name="Oliver B.G."/>
            <person name="Graeser Y."/>
            <person name="Goldberg J.M."/>
            <person name="Li W."/>
            <person name="Martinez-Rossi N.M."/>
            <person name="Monod M."/>
            <person name="Shelest E."/>
            <person name="Barton R.C."/>
            <person name="Birch E."/>
            <person name="Brakhage A.A."/>
            <person name="Chen Z."/>
            <person name="Gurr S.J."/>
            <person name="Heiman D."/>
            <person name="Heitman J."/>
            <person name="Kosti I."/>
            <person name="Rossi A."/>
            <person name="Saif S."/>
            <person name="Samalova M."/>
            <person name="Saunders C.W."/>
            <person name="Shea T."/>
            <person name="Summerbell R.C."/>
            <person name="Xu J."/>
            <person name="Young S."/>
            <person name="Zeng Q."/>
            <person name="Birren B.W."/>
            <person name="Cuomo C.A."/>
            <person name="White T.C."/>
        </authorList>
    </citation>
    <scope>NUCLEOTIDE SEQUENCE [LARGE SCALE GENOMIC DNA]</scope>
    <source>
        <strain evidence="11">ATCC MYA-4606 / CBS 127.97</strain>
    </source>
</reference>
<dbReference type="EMBL" id="DS995763">
    <property type="protein sequence ID" value="EGE07655.1"/>
    <property type="molecule type" value="Genomic_DNA"/>
</dbReference>
<dbReference type="GO" id="GO:0051231">
    <property type="term" value="P:spindle elongation"/>
    <property type="evidence" value="ECO:0007669"/>
    <property type="project" value="TreeGrafter"/>
</dbReference>
<accession>F2Q0I7</accession>
<keyword evidence="11" id="KW-1185">Reference proteome</keyword>
<dbReference type="PRINTS" id="PR00380">
    <property type="entry name" value="KINESINHEAVY"/>
</dbReference>
<feature type="coiled-coil region" evidence="7">
    <location>
        <begin position="1332"/>
        <end position="1421"/>
    </location>
</feature>
<organism evidence="10 11">
    <name type="scientific">Trichophyton equinum (strain ATCC MYA-4606 / CBS 127.97)</name>
    <name type="common">Horse ringworm fungus</name>
    <dbReference type="NCBI Taxonomy" id="559882"/>
    <lineage>
        <taxon>Eukaryota</taxon>
        <taxon>Fungi</taxon>
        <taxon>Dikarya</taxon>
        <taxon>Ascomycota</taxon>
        <taxon>Pezizomycotina</taxon>
        <taxon>Eurotiomycetes</taxon>
        <taxon>Eurotiomycetidae</taxon>
        <taxon>Onygenales</taxon>
        <taxon>Arthrodermataceae</taxon>
        <taxon>Trichophyton</taxon>
    </lineage>
</organism>
<comment type="subcellular location">
    <subcellularLocation>
        <location evidence="1">Cytoplasm</location>
    </subcellularLocation>
</comment>
<keyword evidence="2" id="KW-0963">Cytoplasm</keyword>
<dbReference type="SUPFAM" id="SSF52540">
    <property type="entry name" value="P-loop containing nucleoside triphosphate hydrolases"/>
    <property type="match status" value="1"/>
</dbReference>
<dbReference type="SMART" id="SM00129">
    <property type="entry name" value="KISc"/>
    <property type="match status" value="1"/>
</dbReference>
<feature type="compositionally biased region" description="Polar residues" evidence="8">
    <location>
        <begin position="535"/>
        <end position="544"/>
    </location>
</feature>
<dbReference type="InterPro" id="IPR027417">
    <property type="entry name" value="P-loop_NTPase"/>
</dbReference>
<feature type="coiled-coil region" evidence="7">
    <location>
        <begin position="884"/>
        <end position="911"/>
    </location>
</feature>
<feature type="region of interest" description="Disordered" evidence="8">
    <location>
        <begin position="25"/>
        <end position="48"/>
    </location>
</feature>
<dbReference type="GO" id="GO:0005737">
    <property type="term" value="C:cytoplasm"/>
    <property type="evidence" value="ECO:0007669"/>
    <property type="project" value="UniProtKB-SubCell"/>
</dbReference>
<feature type="region of interest" description="Disordered" evidence="8">
    <location>
        <begin position="535"/>
        <end position="557"/>
    </location>
</feature>
<evidence type="ECO:0000256" key="1">
    <source>
        <dbReference type="ARBA" id="ARBA00004496"/>
    </source>
</evidence>
<evidence type="ECO:0000313" key="11">
    <source>
        <dbReference type="Proteomes" id="UP000009169"/>
    </source>
</evidence>
<feature type="region of interest" description="Disordered" evidence="8">
    <location>
        <begin position="732"/>
        <end position="771"/>
    </location>
</feature>
<feature type="compositionally biased region" description="Acidic residues" evidence="8">
    <location>
        <begin position="985"/>
        <end position="998"/>
    </location>
</feature>
<evidence type="ECO:0000256" key="2">
    <source>
        <dbReference type="ARBA" id="ARBA00022490"/>
    </source>
</evidence>
<sequence>MAQSPPASPSRAAFNRPVSLIMRPSRSSSRMSVGSVANSNRHCGSGISDEDARTAVKVVVRVRPPLQQSDPGFDLIPQRFQRPTVHVTSPTSLAIDAPQGRKLFVFDRVFGESVDQEGIWDYLHDSVNSFMQGYNVSILAYGQSGAGKSYTMGTSGPSEQHDPKAMGIVPRAAQMLFEKLTGSPIHNRSFSGSPVTGLRTPQRYSSASSFGRVSDKPWQMRATYVEIYNEQLRDLLLPESTPPGERNTVTIREDTKGRIILTGLHQVAINSVDDLINALNFGSAIRQTDSTAINAKSSRSHAVFSINLVQRKDGSAGLPLSAQEKRFSMPDSASSSTSSDHVTIDSKLHFVDLAGSERLKNTGASGERAKEGISINAGLASLGKVISQLSSRQQGAHVSYRDSKLTRLLQDSLGGNAITYMIACVTPPEFHLSETLNTVQYAQRARAIQSKPRIQQITDESDKQAVIERLKAEVAFLRQQIRNADGGERDRRALTPQERSDRQNERERELQDHLLDVQESYTALSQRHAKLISELTKSSSTDTAANGGGIDDGGDASMERLKRSHSFAESVEQVVMEYEKTIQSLESSLSQTRASLSATESSLLERETKCAYIETVNGQLQARMQKMLDREANTESYLHDLESKLDSHATGEEKNAAIVAELRKELNRARENEASCEDYISTLEERLAEADQDMELMQSEMDRLEHVIDRQRSLGKLDNLLYELDHVQNGRPPRSEYTGVGIHDSSRKLSSAGSASTIRPKKTTRTRTPSLDVLTEAVETAIPESDDDLLLADGSTPSSIQEETALDLARDDAGLAALERATPTSSTFARDTHDDEDDDDTEDREPEPYTPSAAQSQFVAEKLDSVTQELFDLRIQHDHSMNEYALLNAKYQESLRAMAELQDAMDEIRHSQRSQHPVQPAVAFLDTKLAQNGGRPRVNGNANPNGVSSYSNGGQTSRSLSSELSSAEQANSSSFTSSTTTNNTEVEEAADEDDSEESDMVKKLKAEHQQALDAVNSKFYELQMEHEDSLTLLESLKDEVTRYKNAASSPPHTPNVIRRITSQSMMTVDRAHRNLSALRIQAAEEFEGRPETLQSFDQKIDSALRELNSRMERIQALEAENKNVKKEMETKATIISGLTRERSSLQSVSPVDMTVVSQLRDQIVNAEGQMNEMKEAHEAKERELAEELKSVNALVESQKAELDTLRKEVEEWQGKHRQTAEELALVQSRLEASEKQVKATVAELEASLANVDAMRGNNNDSNNNNNNKGGVSADEAAATADALEKQRSQHQDLVDSLKQEIDGHKATIGAHLAKIATLESDRDGSRAALDDLAGSEDQLASHKARVTELSRDIEVHKSTVEAQQAQLETLQLTHKRELIELESKTKAAAEAQFEAQLAEKAAAHEAALDDLRAELTKSKDESTQILKTISTLLKTQNPVTPFTLQDQLQDVLSQKDQFAEKYSALMDTNESLTRQLDEKTETHSALEKQVVDLKNKANEHEMKVNDLAVLVANHEEAIAAKEATIEEIKAEKEKSIRLVEELEEQITSSFDQHNNRLSVIQAEKSMALEEAKAKIAAHDKEIETYRARIEQLEAQTRPISPEGGHIDRGSGSISTNLRKSSSAASLPSPPPAIPLPPLPNIAAAANPASISPPSSRHQSKELANNQFVEDQEARIRTIEKHLHAEKQLTATLEEALGDLEAQSNKVKSDMELWKKKAWQLEEEVTTLRSERNSARLSLQAVEEERSARREAEAARAHLEEKMNAISKKKKKSTLNCF</sequence>
<dbReference type="GO" id="GO:0005875">
    <property type="term" value="C:microtubule associated complex"/>
    <property type="evidence" value="ECO:0007669"/>
    <property type="project" value="TreeGrafter"/>
</dbReference>
<feature type="region of interest" description="Disordered" evidence="8">
    <location>
        <begin position="486"/>
        <end position="509"/>
    </location>
</feature>
<feature type="coiled-coil region" evidence="7">
    <location>
        <begin position="1100"/>
        <end position="1236"/>
    </location>
</feature>
<dbReference type="VEuPathDB" id="FungiDB:TEQG_06639"/>
<dbReference type="InterPro" id="IPR036961">
    <property type="entry name" value="Kinesin_motor_dom_sf"/>
</dbReference>
<evidence type="ECO:0000259" key="9">
    <source>
        <dbReference type="PROSITE" id="PS50067"/>
    </source>
</evidence>
<dbReference type="InterPro" id="IPR019821">
    <property type="entry name" value="Kinesin_motor_CS"/>
</dbReference>
<evidence type="ECO:0000256" key="5">
    <source>
        <dbReference type="ARBA" id="ARBA00023054"/>
    </source>
</evidence>
<feature type="coiled-coil region" evidence="7">
    <location>
        <begin position="652"/>
        <end position="714"/>
    </location>
</feature>
<keyword evidence="5 7" id="KW-0175">Coiled coil</keyword>
<name>F2Q0I7_TRIEC</name>
<feature type="binding site" evidence="6">
    <location>
        <begin position="142"/>
        <end position="149"/>
    </location>
    <ligand>
        <name>ATP</name>
        <dbReference type="ChEBI" id="CHEBI:30616"/>
    </ligand>
</feature>
<dbReference type="eggNOG" id="KOG0244">
    <property type="taxonomic scope" value="Eukaryota"/>
</dbReference>
<dbReference type="InterPro" id="IPR027640">
    <property type="entry name" value="Kinesin-like_fam"/>
</dbReference>
<gene>
    <name evidence="10" type="ORF">TEQG_06639</name>
</gene>
<dbReference type="GO" id="GO:0008017">
    <property type="term" value="F:microtubule binding"/>
    <property type="evidence" value="ECO:0007669"/>
    <property type="project" value="InterPro"/>
</dbReference>
<dbReference type="Pfam" id="PF00225">
    <property type="entry name" value="Kinesin"/>
    <property type="match status" value="1"/>
</dbReference>
<dbReference type="GO" id="GO:0003777">
    <property type="term" value="F:microtubule motor activity"/>
    <property type="evidence" value="ECO:0007669"/>
    <property type="project" value="InterPro"/>
</dbReference>
<evidence type="ECO:0000256" key="7">
    <source>
        <dbReference type="SAM" id="Coils"/>
    </source>
</evidence>
<dbReference type="PROSITE" id="PS50067">
    <property type="entry name" value="KINESIN_MOTOR_2"/>
    <property type="match status" value="1"/>
</dbReference>
<feature type="region of interest" description="Disordered" evidence="8">
    <location>
        <begin position="931"/>
        <end position="1004"/>
    </location>
</feature>
<dbReference type="Gene3D" id="3.40.850.10">
    <property type="entry name" value="Kinesin motor domain"/>
    <property type="match status" value="1"/>
</dbReference>
<evidence type="ECO:0000313" key="10">
    <source>
        <dbReference type="EMBL" id="EGE07655.1"/>
    </source>
</evidence>
<feature type="compositionally biased region" description="Polar residues" evidence="8">
    <location>
        <begin position="940"/>
        <end position="955"/>
    </location>
</feature>
<feature type="compositionally biased region" description="Low complexity" evidence="8">
    <location>
        <begin position="25"/>
        <end position="39"/>
    </location>
</feature>
<evidence type="ECO:0000256" key="8">
    <source>
        <dbReference type="SAM" id="MobiDB-lite"/>
    </source>
</evidence>
<feature type="region of interest" description="Disordered" evidence="8">
    <location>
        <begin position="1253"/>
        <end position="1292"/>
    </location>
</feature>
<comment type="similarity">
    <text evidence="6">Belongs to the TRAFAC class myosin-kinesin ATPase superfamily. Kinesin family.</text>
</comment>
<dbReference type="PANTHER" id="PTHR47969:SF15">
    <property type="entry name" value="CHROMOSOME-ASSOCIATED KINESIN KIF4A-RELATED"/>
    <property type="match status" value="1"/>
</dbReference>
<feature type="compositionally biased region" description="Pro residues" evidence="8">
    <location>
        <begin position="1627"/>
        <end position="1639"/>
    </location>
</feature>
<dbReference type="FunFam" id="3.40.850.10:FF:000125">
    <property type="entry name" value="Kinesin class 4 (Chromokinesin group)"/>
    <property type="match status" value="1"/>
</dbReference>
<protein>
    <submittedName>
        <fullName evidence="10">Kinesin family protein</fullName>
    </submittedName>
</protein>
<dbReference type="HOGENOM" id="CLU_241013_0_0_1"/>
<feature type="compositionally biased region" description="Low complexity" evidence="8">
    <location>
        <begin position="1640"/>
        <end position="1655"/>
    </location>
</feature>
<dbReference type="GO" id="GO:0007018">
    <property type="term" value="P:microtubule-based movement"/>
    <property type="evidence" value="ECO:0007669"/>
    <property type="project" value="InterPro"/>
</dbReference>
<dbReference type="PROSITE" id="PS00411">
    <property type="entry name" value="KINESIN_MOTOR_1"/>
    <property type="match status" value="1"/>
</dbReference>
<dbReference type="GO" id="GO:0007052">
    <property type="term" value="P:mitotic spindle organization"/>
    <property type="evidence" value="ECO:0007669"/>
    <property type="project" value="TreeGrafter"/>
</dbReference>
<dbReference type="OrthoDB" id="3176171at2759"/>
<dbReference type="PANTHER" id="PTHR47969">
    <property type="entry name" value="CHROMOSOME-ASSOCIATED KINESIN KIF4A-RELATED"/>
    <property type="match status" value="1"/>
</dbReference>
<feature type="region of interest" description="Disordered" evidence="8">
    <location>
        <begin position="819"/>
        <end position="856"/>
    </location>
</feature>
<feature type="region of interest" description="Disordered" evidence="8">
    <location>
        <begin position="1593"/>
        <end position="1661"/>
    </location>
</feature>
<proteinExistence type="inferred from homology"/>
<keyword evidence="4 6" id="KW-0067">ATP-binding</keyword>
<dbReference type="GO" id="GO:0005524">
    <property type="term" value="F:ATP binding"/>
    <property type="evidence" value="ECO:0007669"/>
    <property type="project" value="UniProtKB-UniRule"/>
</dbReference>
<feature type="compositionally biased region" description="Low complexity" evidence="8">
    <location>
        <begin position="956"/>
        <end position="984"/>
    </location>
</feature>
<feature type="domain" description="Kinesin motor" evidence="9">
    <location>
        <begin position="55"/>
        <end position="448"/>
    </location>
</feature>
<feature type="coiled-coil region" evidence="7">
    <location>
        <begin position="1685"/>
        <end position="1771"/>
    </location>
</feature>
<dbReference type="Gene3D" id="1.10.287.1490">
    <property type="match status" value="2"/>
</dbReference>
<feature type="compositionally biased region" description="Basic and acidic residues" evidence="8">
    <location>
        <begin position="1282"/>
        <end position="1292"/>
    </location>
</feature>
<evidence type="ECO:0000256" key="4">
    <source>
        <dbReference type="ARBA" id="ARBA00022840"/>
    </source>
</evidence>
<feature type="compositionally biased region" description="Acidic residues" evidence="8">
    <location>
        <begin position="834"/>
        <end position="845"/>
    </location>
</feature>
<dbReference type="Proteomes" id="UP000009169">
    <property type="component" value="Unassembled WGS sequence"/>
</dbReference>
<feature type="coiled-coil region" evidence="7">
    <location>
        <begin position="568"/>
        <end position="595"/>
    </location>
</feature>